<comment type="caution">
    <text evidence="2">The sequence shown here is derived from an EMBL/GenBank/DDBJ whole genome shotgun (WGS) entry which is preliminary data.</text>
</comment>
<evidence type="ECO:0000256" key="1">
    <source>
        <dbReference type="SAM" id="MobiDB-lite"/>
    </source>
</evidence>
<accession>A0AAD7FSU2</accession>
<feature type="region of interest" description="Disordered" evidence="1">
    <location>
        <begin position="1"/>
        <end position="68"/>
    </location>
</feature>
<feature type="compositionally biased region" description="Basic residues" evidence="1">
    <location>
        <begin position="52"/>
        <end position="68"/>
    </location>
</feature>
<feature type="compositionally biased region" description="Pro residues" evidence="1">
    <location>
        <begin position="9"/>
        <end position="20"/>
    </location>
</feature>
<organism evidence="2 3">
    <name type="scientific">Roridomyces roridus</name>
    <dbReference type="NCBI Taxonomy" id="1738132"/>
    <lineage>
        <taxon>Eukaryota</taxon>
        <taxon>Fungi</taxon>
        <taxon>Dikarya</taxon>
        <taxon>Basidiomycota</taxon>
        <taxon>Agaricomycotina</taxon>
        <taxon>Agaricomycetes</taxon>
        <taxon>Agaricomycetidae</taxon>
        <taxon>Agaricales</taxon>
        <taxon>Marasmiineae</taxon>
        <taxon>Mycenaceae</taxon>
        <taxon>Roridomyces</taxon>
    </lineage>
</organism>
<reference evidence="2" key="1">
    <citation type="submission" date="2023-03" db="EMBL/GenBank/DDBJ databases">
        <title>Massive genome expansion in bonnet fungi (Mycena s.s.) driven by repeated elements and novel gene families across ecological guilds.</title>
        <authorList>
            <consortium name="Lawrence Berkeley National Laboratory"/>
            <person name="Harder C.B."/>
            <person name="Miyauchi S."/>
            <person name="Viragh M."/>
            <person name="Kuo A."/>
            <person name="Thoen E."/>
            <person name="Andreopoulos B."/>
            <person name="Lu D."/>
            <person name="Skrede I."/>
            <person name="Drula E."/>
            <person name="Henrissat B."/>
            <person name="Morin E."/>
            <person name="Kohler A."/>
            <person name="Barry K."/>
            <person name="LaButti K."/>
            <person name="Morin E."/>
            <person name="Salamov A."/>
            <person name="Lipzen A."/>
            <person name="Mereny Z."/>
            <person name="Hegedus B."/>
            <person name="Baldrian P."/>
            <person name="Stursova M."/>
            <person name="Weitz H."/>
            <person name="Taylor A."/>
            <person name="Grigoriev I.V."/>
            <person name="Nagy L.G."/>
            <person name="Martin F."/>
            <person name="Kauserud H."/>
        </authorList>
    </citation>
    <scope>NUCLEOTIDE SEQUENCE</scope>
    <source>
        <strain evidence="2">9284</strain>
    </source>
</reference>
<dbReference type="EMBL" id="JARKIF010000007">
    <property type="protein sequence ID" value="KAJ7635347.1"/>
    <property type="molecule type" value="Genomic_DNA"/>
</dbReference>
<keyword evidence="3" id="KW-1185">Reference proteome</keyword>
<proteinExistence type="predicted"/>
<gene>
    <name evidence="2" type="ORF">FB45DRAFT_1026229</name>
</gene>
<dbReference type="Proteomes" id="UP001221142">
    <property type="component" value="Unassembled WGS sequence"/>
</dbReference>
<dbReference type="AlphaFoldDB" id="A0AAD7FSU2"/>
<name>A0AAD7FSU2_9AGAR</name>
<protein>
    <submittedName>
        <fullName evidence="2">Uncharacterized protein</fullName>
    </submittedName>
</protein>
<evidence type="ECO:0000313" key="3">
    <source>
        <dbReference type="Proteomes" id="UP001221142"/>
    </source>
</evidence>
<evidence type="ECO:0000313" key="2">
    <source>
        <dbReference type="EMBL" id="KAJ7635347.1"/>
    </source>
</evidence>
<sequence length="241" mass="27700">MPHLGPTYPRHPSPRHPPLPDSALAQHSIASLLSPLPSRPPPTSSSTPTHRGQARRRRRRISRPHRHLTATGCLTRAEEIAPFPSTLVWLVALSALSPWCNPSARRRRDRRSTAHCLNRDGFLDGRNHGIYGTRSWLKKKGCPPLYRSFLPPVPPSFAIPFRCTRHYLDRSLNSTGWLTQSLIPIADDDRRHHDLHQALSSLRSRLRLSHENPFKSFRSPPWTRGMFGERAYWWHCWVGHC</sequence>